<dbReference type="AlphaFoldDB" id="A0A1S2XR59"/>
<dbReference type="Pfam" id="PF00188">
    <property type="entry name" value="CAP"/>
    <property type="match status" value="1"/>
</dbReference>
<keyword evidence="3" id="KW-1185">Reference proteome</keyword>
<dbReference type="InterPro" id="IPR014044">
    <property type="entry name" value="CAP_dom"/>
</dbReference>
<reference evidence="4" key="2">
    <citation type="submission" date="2025-08" db="UniProtKB">
        <authorList>
            <consortium name="RefSeq"/>
        </authorList>
    </citation>
    <scope>IDENTIFICATION</scope>
    <source>
        <tissue evidence="4">Etiolated seedlings</tissue>
    </source>
</reference>
<dbReference type="PANTHER" id="PTHR10334">
    <property type="entry name" value="CYSTEINE-RICH SECRETORY PROTEIN-RELATED"/>
    <property type="match status" value="1"/>
</dbReference>
<feature type="chain" id="PRO_5010386755" evidence="1">
    <location>
        <begin position="24"/>
        <end position="165"/>
    </location>
</feature>
<evidence type="ECO:0000313" key="3">
    <source>
        <dbReference type="Proteomes" id="UP000087171"/>
    </source>
</evidence>
<dbReference type="RefSeq" id="XP_004493234.1">
    <property type="nucleotide sequence ID" value="XM_004493177.2"/>
</dbReference>
<dbReference type="PRINTS" id="PR00837">
    <property type="entry name" value="V5TPXLIKE"/>
</dbReference>
<dbReference type="SMART" id="SM00198">
    <property type="entry name" value="SCP"/>
    <property type="match status" value="1"/>
</dbReference>
<name>A0A1S2XR59_CICAR</name>
<dbReference type="eggNOG" id="KOG3017">
    <property type="taxonomic scope" value="Eukaryota"/>
</dbReference>
<dbReference type="STRING" id="3827.A0A1S2XR59"/>
<dbReference type="OrthoDB" id="337038at2759"/>
<evidence type="ECO:0000259" key="2">
    <source>
        <dbReference type="SMART" id="SM00198"/>
    </source>
</evidence>
<dbReference type="PaxDb" id="3827-XP_004493234.1"/>
<dbReference type="Proteomes" id="UP000087171">
    <property type="component" value="Chromosome Ca3"/>
</dbReference>
<gene>
    <name evidence="4" type="primary">LOC101502531</name>
</gene>
<dbReference type="SMR" id="A0A1S2XR59"/>
<feature type="domain" description="SCP" evidence="2">
    <location>
        <begin position="27"/>
        <end position="161"/>
    </location>
</feature>
<dbReference type="InterPro" id="IPR001283">
    <property type="entry name" value="CRISP-related"/>
</dbReference>
<evidence type="ECO:0000313" key="4">
    <source>
        <dbReference type="RefSeq" id="XP_004493234.1"/>
    </source>
</evidence>
<feature type="signal peptide" evidence="1">
    <location>
        <begin position="1"/>
        <end position="23"/>
    </location>
</feature>
<sequence length="165" mass="18662">MGSFSVLYMLGLSLIMMGHIAHAQDLESDADYVNAHNIARSNVSTRVPLPNVVWDDYLGHFARVYAYQRTDCKLIHSGDNSFGENIFVSDRDINGTDAVKLWVNQKRYYDSSRNKCVGGECHQYTQIVWRKSVSIGCYKVKCKNGGTFVICYYAPRGNILGETPY</sequence>
<evidence type="ECO:0000256" key="1">
    <source>
        <dbReference type="SAM" id="SignalP"/>
    </source>
</evidence>
<keyword evidence="1" id="KW-0732">Signal</keyword>
<organism evidence="3 4">
    <name type="scientific">Cicer arietinum</name>
    <name type="common">Chickpea</name>
    <name type="synonym">Garbanzo</name>
    <dbReference type="NCBI Taxonomy" id="3827"/>
    <lineage>
        <taxon>Eukaryota</taxon>
        <taxon>Viridiplantae</taxon>
        <taxon>Streptophyta</taxon>
        <taxon>Embryophyta</taxon>
        <taxon>Tracheophyta</taxon>
        <taxon>Spermatophyta</taxon>
        <taxon>Magnoliopsida</taxon>
        <taxon>eudicotyledons</taxon>
        <taxon>Gunneridae</taxon>
        <taxon>Pentapetalae</taxon>
        <taxon>rosids</taxon>
        <taxon>fabids</taxon>
        <taxon>Fabales</taxon>
        <taxon>Fabaceae</taxon>
        <taxon>Papilionoideae</taxon>
        <taxon>50 kb inversion clade</taxon>
        <taxon>NPAAA clade</taxon>
        <taxon>Hologalegina</taxon>
        <taxon>IRL clade</taxon>
        <taxon>Cicereae</taxon>
        <taxon>Cicer</taxon>
    </lineage>
</organism>
<accession>A0A1S2XR59</accession>
<dbReference type="SUPFAM" id="SSF55797">
    <property type="entry name" value="PR-1-like"/>
    <property type="match status" value="1"/>
</dbReference>
<dbReference type="Gene3D" id="3.40.33.10">
    <property type="entry name" value="CAP"/>
    <property type="match status" value="1"/>
</dbReference>
<protein>
    <submittedName>
        <fullName evidence="4">Pathogenesis-related protein PR-1 type-like</fullName>
    </submittedName>
</protein>
<proteinExistence type="predicted"/>
<dbReference type="GeneID" id="101502531"/>
<dbReference type="InterPro" id="IPR035940">
    <property type="entry name" value="CAP_sf"/>
</dbReference>
<dbReference type="FunFam" id="3.40.33.10:FF:000004">
    <property type="entry name" value="CAP, cysteine-rich secretory protein, antigen 5"/>
    <property type="match status" value="1"/>
</dbReference>
<reference evidence="3" key="1">
    <citation type="journal article" date="2013" name="Nat. Biotechnol.">
        <title>Draft genome sequence of chickpea (Cicer arietinum) provides a resource for trait improvement.</title>
        <authorList>
            <person name="Varshney R.K."/>
            <person name="Song C."/>
            <person name="Saxena R.K."/>
            <person name="Azam S."/>
            <person name="Yu S."/>
            <person name="Sharpe A.G."/>
            <person name="Cannon S."/>
            <person name="Baek J."/>
            <person name="Rosen B.D."/>
            <person name="Tar'an B."/>
            <person name="Millan T."/>
            <person name="Zhang X."/>
            <person name="Ramsay L.D."/>
            <person name="Iwata A."/>
            <person name="Wang Y."/>
            <person name="Nelson W."/>
            <person name="Farmer A.D."/>
            <person name="Gaur P.M."/>
            <person name="Soderlund C."/>
            <person name="Penmetsa R.V."/>
            <person name="Xu C."/>
            <person name="Bharti A.K."/>
            <person name="He W."/>
            <person name="Winter P."/>
            <person name="Zhao S."/>
            <person name="Hane J.K."/>
            <person name="Carrasquilla-Garcia N."/>
            <person name="Condie J.A."/>
            <person name="Upadhyaya H.D."/>
            <person name="Luo M.C."/>
            <person name="Thudi M."/>
            <person name="Gowda C.L."/>
            <person name="Singh N.P."/>
            <person name="Lichtenzveig J."/>
            <person name="Gali K.K."/>
            <person name="Rubio J."/>
            <person name="Nadarajan N."/>
            <person name="Dolezel J."/>
            <person name="Bansal K.C."/>
            <person name="Xu X."/>
            <person name="Edwards D."/>
            <person name="Zhang G."/>
            <person name="Kahl G."/>
            <person name="Gil J."/>
            <person name="Singh K.B."/>
            <person name="Datta S.K."/>
            <person name="Jackson S.A."/>
            <person name="Wang J."/>
            <person name="Cook D.R."/>
        </authorList>
    </citation>
    <scope>NUCLEOTIDE SEQUENCE [LARGE SCALE GENOMIC DNA]</scope>
    <source>
        <strain evidence="3">cv. CDC Frontier</strain>
    </source>
</reference>
<dbReference type="KEGG" id="cam:101502531"/>